<gene>
    <name evidence="2" type="ORF">SAMN04489796_102358</name>
</gene>
<keyword evidence="1" id="KW-0732">Signal</keyword>
<name>A0A1G8BL35_9FLAO</name>
<proteinExistence type="predicted"/>
<dbReference type="AlphaFoldDB" id="A0A1G8BL35"/>
<dbReference type="RefSeq" id="WP_092467225.1">
    <property type="nucleotide sequence ID" value="NZ_FNCZ01000002.1"/>
</dbReference>
<sequence>MKTISTLLSLSLVMFLSNAQSIEKFSIDSGGASVTAGGIQMLYTIGEVNVQELSAGGISVSEGFINADLKISINPKLFLQGPILNPTNAGLMNDDLRASGYIPTTSPYSDAATCNASVFNVTGTNAIVDWVWLELRDKTDNTSVILSQSALLQRDGDVVATDGVSNINLNVASDDYFVVVNHKNHLGIMTNTPVAITRSSGPSVIDFTDVNTTTYGTQAQATLTSGAKALWAGDVNGDGLVNFAGDVNGVTTDIILFSANTDFNTNYDFVNGYFKSDVFLDGNVSFSNEVNQILLSVILYPLNTGFNSQYNLFAEQLPSPSALRSTAQLSLDQLRLERALEIIELINNNN</sequence>
<dbReference type="OrthoDB" id="9813840at2"/>
<protein>
    <recommendedName>
        <fullName evidence="4">Hemagglutinin protein</fullName>
    </recommendedName>
</protein>
<evidence type="ECO:0000256" key="1">
    <source>
        <dbReference type="SAM" id="SignalP"/>
    </source>
</evidence>
<dbReference type="STRING" id="262004.SAMN04489796_102358"/>
<accession>A0A1G8BL35</accession>
<feature type="chain" id="PRO_5011517914" description="Hemagglutinin protein" evidence="1">
    <location>
        <begin position="20"/>
        <end position="350"/>
    </location>
</feature>
<dbReference type="Proteomes" id="UP000199492">
    <property type="component" value="Unassembled WGS sequence"/>
</dbReference>
<evidence type="ECO:0008006" key="4">
    <source>
        <dbReference type="Google" id="ProtNLM"/>
    </source>
</evidence>
<keyword evidence="3" id="KW-1185">Reference proteome</keyword>
<reference evidence="3" key="1">
    <citation type="submission" date="2016-10" db="EMBL/GenBank/DDBJ databases">
        <authorList>
            <person name="Varghese N."/>
            <person name="Submissions S."/>
        </authorList>
    </citation>
    <scope>NUCLEOTIDE SEQUENCE [LARGE SCALE GENOMIC DNA]</scope>
    <source>
        <strain evidence="3">DSM 15363</strain>
    </source>
</reference>
<dbReference type="EMBL" id="FNCZ01000002">
    <property type="protein sequence ID" value="SDH33926.1"/>
    <property type="molecule type" value="Genomic_DNA"/>
</dbReference>
<evidence type="ECO:0000313" key="3">
    <source>
        <dbReference type="Proteomes" id="UP000199492"/>
    </source>
</evidence>
<evidence type="ECO:0000313" key="2">
    <source>
        <dbReference type="EMBL" id="SDH33926.1"/>
    </source>
</evidence>
<organism evidence="2 3">
    <name type="scientific">Winogradskyella thalassocola</name>
    <dbReference type="NCBI Taxonomy" id="262004"/>
    <lineage>
        <taxon>Bacteria</taxon>
        <taxon>Pseudomonadati</taxon>
        <taxon>Bacteroidota</taxon>
        <taxon>Flavobacteriia</taxon>
        <taxon>Flavobacteriales</taxon>
        <taxon>Flavobacteriaceae</taxon>
        <taxon>Winogradskyella</taxon>
    </lineage>
</organism>
<feature type="signal peptide" evidence="1">
    <location>
        <begin position="1"/>
        <end position="19"/>
    </location>
</feature>